<proteinExistence type="predicted"/>
<evidence type="ECO:0000313" key="2">
    <source>
        <dbReference type="Proteomes" id="UP001145114"/>
    </source>
</evidence>
<gene>
    <name evidence="1" type="ORF">EV182_005003</name>
</gene>
<name>A0ACC1HAJ2_9FUNG</name>
<keyword evidence="2" id="KW-1185">Reference proteome</keyword>
<comment type="caution">
    <text evidence="1">The sequence shown here is derived from an EMBL/GenBank/DDBJ whole genome shotgun (WGS) entry which is preliminary data.</text>
</comment>
<sequence>MTGLELDNLRVVDLKKELQERGLPTNGLKAELRARLEEALKGEAPVVGEQAPAGAATAEEAIAAAGLEEDAATKPETPARTPTADQQAGNEPAEASVEASESVDSAAVAAAVPDDGADNKPVTGNTADMKTNGNDKVPSEPTNQEGGSDELARDKENGNEHGAASPILKVDT</sequence>
<evidence type="ECO:0000313" key="1">
    <source>
        <dbReference type="EMBL" id="KAJ1673559.1"/>
    </source>
</evidence>
<accession>A0ACC1HAJ2</accession>
<dbReference type="Proteomes" id="UP001145114">
    <property type="component" value="Unassembled WGS sequence"/>
</dbReference>
<feature type="non-terminal residue" evidence="1">
    <location>
        <position position="172"/>
    </location>
</feature>
<dbReference type="EMBL" id="JAMZIH010006806">
    <property type="protein sequence ID" value="KAJ1673559.1"/>
    <property type="molecule type" value="Genomic_DNA"/>
</dbReference>
<organism evidence="1 2">
    <name type="scientific">Spiromyces aspiralis</name>
    <dbReference type="NCBI Taxonomy" id="68401"/>
    <lineage>
        <taxon>Eukaryota</taxon>
        <taxon>Fungi</taxon>
        <taxon>Fungi incertae sedis</taxon>
        <taxon>Zoopagomycota</taxon>
        <taxon>Kickxellomycotina</taxon>
        <taxon>Kickxellomycetes</taxon>
        <taxon>Kickxellales</taxon>
        <taxon>Kickxellaceae</taxon>
        <taxon>Spiromyces</taxon>
    </lineage>
</organism>
<reference evidence="1" key="1">
    <citation type="submission" date="2022-06" db="EMBL/GenBank/DDBJ databases">
        <title>Phylogenomic reconstructions and comparative analyses of Kickxellomycotina fungi.</title>
        <authorList>
            <person name="Reynolds N.K."/>
            <person name="Stajich J.E."/>
            <person name="Barry K."/>
            <person name="Grigoriev I.V."/>
            <person name="Crous P."/>
            <person name="Smith M.E."/>
        </authorList>
    </citation>
    <scope>NUCLEOTIDE SEQUENCE</scope>
    <source>
        <strain evidence="1">RSA 2271</strain>
    </source>
</reference>
<protein>
    <submittedName>
        <fullName evidence="1">Uncharacterized protein</fullName>
    </submittedName>
</protein>